<dbReference type="SMART" id="SM00471">
    <property type="entry name" value="HDc"/>
    <property type="match status" value="1"/>
</dbReference>
<evidence type="ECO:0000256" key="4">
    <source>
        <dbReference type="ARBA" id="ARBA00022801"/>
    </source>
</evidence>
<evidence type="ECO:0000256" key="2">
    <source>
        <dbReference type="ARBA" id="ARBA00022723"/>
    </source>
</evidence>
<dbReference type="SUPFAM" id="SSF109604">
    <property type="entry name" value="HD-domain/PDEase-like"/>
    <property type="match status" value="1"/>
</dbReference>
<dbReference type="OrthoDB" id="3172589at2"/>
<dbReference type="CDD" id="cd00077">
    <property type="entry name" value="HDc"/>
    <property type="match status" value="1"/>
</dbReference>
<dbReference type="Pfam" id="PF01966">
    <property type="entry name" value="HD"/>
    <property type="match status" value="1"/>
</dbReference>
<dbReference type="GO" id="GO:0000166">
    <property type="term" value="F:nucleotide binding"/>
    <property type="evidence" value="ECO:0007669"/>
    <property type="project" value="UniProtKB-KW"/>
</dbReference>
<dbReference type="InterPro" id="IPR051094">
    <property type="entry name" value="Diverse_Catalytic_Enzymes"/>
</dbReference>
<dbReference type="GO" id="GO:0008803">
    <property type="term" value="F:bis(5'-nucleosyl)-tetraphosphatase (symmetrical) activity"/>
    <property type="evidence" value="ECO:0007669"/>
    <property type="project" value="UniProtKB-EC"/>
</dbReference>
<proteinExistence type="predicted"/>
<evidence type="ECO:0000256" key="7">
    <source>
        <dbReference type="SAM" id="MobiDB-lite"/>
    </source>
</evidence>
<evidence type="ECO:0000256" key="3">
    <source>
        <dbReference type="ARBA" id="ARBA00022741"/>
    </source>
</evidence>
<dbReference type="EC" id="3.6.1.41" evidence="1"/>
<feature type="region of interest" description="Disordered" evidence="7">
    <location>
        <begin position="1"/>
        <end position="22"/>
    </location>
</feature>
<sequence>MSSNKQLSNEQHTVSSVQVSNEQSTDKQQNFIFGSLLPLIRDENSEHAELLDQLEVDMKLRMCHHQQRLAHSFSVGRLAQTMAQTYGVDVFHAGVAGILHDWAKVLSHEEQLALADSLKLDFGVPHQLVVPLLHGPIAARLLPKVYPWLSADTVQAIDRHTVGAHDMSDLDKIVFSADALDPLRGNIPNLVRIRERIGKAPLDDIFWDTFVEGIIYVLQTKRYLYPATLTLYNDLVQQHTKEFS</sequence>
<keyword evidence="2" id="KW-0479">Metal-binding</keyword>
<dbReference type="Proteomes" id="UP000070675">
    <property type="component" value="Unassembled WGS sequence"/>
</dbReference>
<name>A0A133XX11_9ACTN</name>
<dbReference type="PANTHER" id="PTHR35795">
    <property type="entry name" value="SLR1885 PROTEIN"/>
    <property type="match status" value="1"/>
</dbReference>
<comment type="caution">
    <text evidence="9">The sequence shown here is derived from an EMBL/GenBank/DDBJ whole genome shotgun (WGS) entry which is preliminary data.</text>
</comment>
<evidence type="ECO:0000313" key="10">
    <source>
        <dbReference type="Proteomes" id="UP000070675"/>
    </source>
</evidence>
<dbReference type="InterPro" id="IPR005249">
    <property type="entry name" value="YqeK"/>
</dbReference>
<dbReference type="GO" id="GO:0046872">
    <property type="term" value="F:metal ion binding"/>
    <property type="evidence" value="ECO:0007669"/>
    <property type="project" value="UniProtKB-KW"/>
</dbReference>
<feature type="domain" description="HD" evidence="8">
    <location>
        <begin position="68"/>
        <end position="183"/>
    </location>
</feature>
<comment type="catalytic activity">
    <reaction evidence="6">
        <text>P(1),P(4)-bis(5'-adenosyl) tetraphosphate + H2O = 2 ADP + 2 H(+)</text>
        <dbReference type="Rhea" id="RHEA:24252"/>
        <dbReference type="ChEBI" id="CHEBI:15377"/>
        <dbReference type="ChEBI" id="CHEBI:15378"/>
        <dbReference type="ChEBI" id="CHEBI:58141"/>
        <dbReference type="ChEBI" id="CHEBI:456216"/>
        <dbReference type="EC" id="3.6.1.41"/>
    </reaction>
</comment>
<protein>
    <recommendedName>
        <fullName evidence="1">bis(5'-nucleosyl)-tetraphosphatase (symmetrical)</fullName>
        <ecNumber evidence="1">3.6.1.41</ecNumber>
    </recommendedName>
</protein>
<dbReference type="InterPro" id="IPR006674">
    <property type="entry name" value="HD_domain"/>
</dbReference>
<dbReference type="InterPro" id="IPR003607">
    <property type="entry name" value="HD/PDEase_dom"/>
</dbReference>
<organism evidence="9 10">
    <name type="scientific">Atopobium deltae</name>
    <dbReference type="NCBI Taxonomy" id="1393034"/>
    <lineage>
        <taxon>Bacteria</taxon>
        <taxon>Bacillati</taxon>
        <taxon>Actinomycetota</taxon>
        <taxon>Coriobacteriia</taxon>
        <taxon>Coriobacteriales</taxon>
        <taxon>Atopobiaceae</taxon>
        <taxon>Atopobium</taxon>
    </lineage>
</organism>
<dbReference type="PROSITE" id="PS51831">
    <property type="entry name" value="HD"/>
    <property type="match status" value="1"/>
</dbReference>
<dbReference type="NCBIfam" id="TIGR00488">
    <property type="entry name" value="bis(5'-nucleosyl)-tetraphosphatase (symmetrical) YqeK"/>
    <property type="match status" value="1"/>
</dbReference>
<gene>
    <name evidence="9" type="ORF">HMPREF3192_00152</name>
</gene>
<dbReference type="PATRIC" id="fig|1393034.3.peg.146"/>
<evidence type="ECO:0000256" key="1">
    <source>
        <dbReference type="ARBA" id="ARBA00012506"/>
    </source>
</evidence>
<dbReference type="STRING" id="1393034.HMPREF3192_00152"/>
<keyword evidence="4 9" id="KW-0378">Hydrolase</keyword>
<dbReference type="PANTHER" id="PTHR35795:SF1">
    <property type="entry name" value="BIS(5'-NUCLEOSYL)-TETRAPHOSPHATASE, SYMMETRICAL"/>
    <property type="match status" value="1"/>
</dbReference>
<dbReference type="AlphaFoldDB" id="A0A133XX11"/>
<keyword evidence="3" id="KW-0547">Nucleotide-binding</keyword>
<dbReference type="EMBL" id="LSCR01000002">
    <property type="protein sequence ID" value="KXB35502.1"/>
    <property type="molecule type" value="Genomic_DNA"/>
</dbReference>
<evidence type="ECO:0000259" key="8">
    <source>
        <dbReference type="PROSITE" id="PS51831"/>
    </source>
</evidence>
<dbReference type="Gene3D" id="1.10.3210.10">
    <property type="entry name" value="Hypothetical protein af1432"/>
    <property type="match status" value="1"/>
</dbReference>
<keyword evidence="10" id="KW-1185">Reference proteome</keyword>
<evidence type="ECO:0000256" key="5">
    <source>
        <dbReference type="ARBA" id="ARBA00023004"/>
    </source>
</evidence>
<reference evidence="10" key="1">
    <citation type="submission" date="2016-01" db="EMBL/GenBank/DDBJ databases">
        <authorList>
            <person name="Mitreva M."/>
            <person name="Pepin K.H."/>
            <person name="Mihindukulasuriya K.A."/>
            <person name="Fulton R."/>
            <person name="Fronick C."/>
            <person name="O'Laughlin M."/>
            <person name="Miner T."/>
            <person name="Herter B."/>
            <person name="Rosa B.A."/>
            <person name="Cordes M."/>
            <person name="Tomlinson C."/>
            <person name="Wollam A."/>
            <person name="Palsikar V.B."/>
            <person name="Mardis E.R."/>
            <person name="Wilson R.K."/>
        </authorList>
    </citation>
    <scope>NUCLEOTIDE SEQUENCE [LARGE SCALE GENOMIC DNA]</scope>
    <source>
        <strain evidence="10">DNF00019</strain>
    </source>
</reference>
<keyword evidence="5" id="KW-0408">Iron</keyword>
<evidence type="ECO:0000256" key="6">
    <source>
        <dbReference type="ARBA" id="ARBA00049417"/>
    </source>
</evidence>
<accession>A0A133XX11</accession>
<evidence type="ECO:0000313" key="9">
    <source>
        <dbReference type="EMBL" id="KXB35502.1"/>
    </source>
</evidence>